<dbReference type="PANTHER" id="PTHR23051">
    <property type="entry name" value="SOLUTE CARRIER FAMILY 35, MEMBER F5"/>
    <property type="match status" value="1"/>
</dbReference>
<keyword evidence="4 7" id="KW-1133">Transmembrane helix</keyword>
<keyword evidence="10" id="KW-1185">Reference proteome</keyword>
<evidence type="ECO:0000313" key="9">
    <source>
        <dbReference type="EMBL" id="KAG5677487.1"/>
    </source>
</evidence>
<evidence type="ECO:0000256" key="6">
    <source>
        <dbReference type="ARBA" id="ARBA00040744"/>
    </source>
</evidence>
<gene>
    <name evidence="9" type="ORF">PVAND_007245</name>
</gene>
<dbReference type="OrthoDB" id="10041630at2759"/>
<feature type="transmembrane region" description="Helical" evidence="7">
    <location>
        <begin position="273"/>
        <end position="292"/>
    </location>
</feature>
<feature type="domain" description="EamA" evidence="8">
    <location>
        <begin position="242"/>
        <end position="383"/>
    </location>
</feature>
<comment type="similarity">
    <text evidence="2">Belongs to the SLC35F solute transporter family.</text>
</comment>
<dbReference type="InterPro" id="IPR000620">
    <property type="entry name" value="EamA_dom"/>
</dbReference>
<evidence type="ECO:0000313" key="10">
    <source>
        <dbReference type="Proteomes" id="UP001107558"/>
    </source>
</evidence>
<protein>
    <recommendedName>
        <fullName evidence="6">Solute carrier family 35 member F5</fullName>
    </recommendedName>
</protein>
<feature type="transmembrane region" description="Helical" evidence="7">
    <location>
        <begin position="366"/>
        <end position="386"/>
    </location>
</feature>
<evidence type="ECO:0000256" key="5">
    <source>
        <dbReference type="ARBA" id="ARBA00023136"/>
    </source>
</evidence>
<evidence type="ECO:0000256" key="4">
    <source>
        <dbReference type="ARBA" id="ARBA00022989"/>
    </source>
</evidence>
<evidence type="ECO:0000256" key="1">
    <source>
        <dbReference type="ARBA" id="ARBA00004141"/>
    </source>
</evidence>
<evidence type="ECO:0000256" key="2">
    <source>
        <dbReference type="ARBA" id="ARBA00007863"/>
    </source>
</evidence>
<reference evidence="9" key="1">
    <citation type="submission" date="2021-03" db="EMBL/GenBank/DDBJ databases">
        <title>Chromosome level genome of the anhydrobiotic midge Polypedilum vanderplanki.</title>
        <authorList>
            <person name="Yoshida Y."/>
            <person name="Kikawada T."/>
            <person name="Gusev O."/>
        </authorList>
    </citation>
    <scope>NUCLEOTIDE SEQUENCE</scope>
    <source>
        <strain evidence="9">NIAS01</strain>
        <tissue evidence="9">Whole body or cell culture</tissue>
    </source>
</reference>
<comment type="subcellular location">
    <subcellularLocation>
        <location evidence="1">Membrane</location>
        <topology evidence="1">Multi-pass membrane protein</topology>
    </subcellularLocation>
</comment>
<dbReference type="SUPFAM" id="SSF103481">
    <property type="entry name" value="Multidrug resistance efflux transporter EmrE"/>
    <property type="match status" value="1"/>
</dbReference>
<accession>A0A9J6C678</accession>
<evidence type="ECO:0000256" key="7">
    <source>
        <dbReference type="SAM" id="Phobius"/>
    </source>
</evidence>
<feature type="transmembrane region" description="Helical" evidence="7">
    <location>
        <begin position="156"/>
        <end position="174"/>
    </location>
</feature>
<comment type="caution">
    <text evidence="9">The sequence shown here is derived from an EMBL/GenBank/DDBJ whole genome shotgun (WGS) entry which is preliminary data.</text>
</comment>
<name>A0A9J6C678_POLVA</name>
<keyword evidence="3 7" id="KW-0812">Transmembrane</keyword>
<evidence type="ECO:0000256" key="3">
    <source>
        <dbReference type="ARBA" id="ARBA00022692"/>
    </source>
</evidence>
<feature type="transmembrane region" description="Helical" evidence="7">
    <location>
        <begin position="43"/>
        <end position="63"/>
    </location>
</feature>
<feature type="transmembrane region" description="Helical" evidence="7">
    <location>
        <begin position="217"/>
        <end position="235"/>
    </location>
</feature>
<dbReference type="EMBL" id="JADBJN010000002">
    <property type="protein sequence ID" value="KAG5677487.1"/>
    <property type="molecule type" value="Genomic_DNA"/>
</dbReference>
<proteinExistence type="inferred from homology"/>
<dbReference type="Pfam" id="PF00892">
    <property type="entry name" value="EamA"/>
    <property type="match status" value="1"/>
</dbReference>
<feature type="transmembrane region" description="Helical" evidence="7">
    <location>
        <begin position="339"/>
        <end position="360"/>
    </location>
</feature>
<organism evidence="9 10">
    <name type="scientific">Polypedilum vanderplanki</name>
    <name type="common">Sleeping chironomid midge</name>
    <dbReference type="NCBI Taxonomy" id="319348"/>
    <lineage>
        <taxon>Eukaryota</taxon>
        <taxon>Metazoa</taxon>
        <taxon>Ecdysozoa</taxon>
        <taxon>Arthropoda</taxon>
        <taxon>Hexapoda</taxon>
        <taxon>Insecta</taxon>
        <taxon>Pterygota</taxon>
        <taxon>Neoptera</taxon>
        <taxon>Endopterygota</taxon>
        <taxon>Diptera</taxon>
        <taxon>Nematocera</taxon>
        <taxon>Chironomoidea</taxon>
        <taxon>Chironomidae</taxon>
        <taxon>Chironominae</taxon>
        <taxon>Polypedilum</taxon>
        <taxon>Polypedilum</taxon>
    </lineage>
</organism>
<keyword evidence="5 7" id="KW-0472">Membrane</keyword>
<dbReference type="InterPro" id="IPR037185">
    <property type="entry name" value="EmrE-like"/>
</dbReference>
<feature type="transmembrane region" description="Helical" evidence="7">
    <location>
        <begin position="186"/>
        <end position="205"/>
    </location>
</feature>
<dbReference type="AlphaFoldDB" id="A0A9J6C678"/>
<feature type="transmembrane region" description="Helical" evidence="7">
    <location>
        <begin position="241"/>
        <end position="261"/>
    </location>
</feature>
<dbReference type="PANTHER" id="PTHR23051:SF0">
    <property type="entry name" value="SOLUTE CARRIER FAMILY 35 MEMBER F5"/>
    <property type="match status" value="1"/>
</dbReference>
<dbReference type="Proteomes" id="UP001107558">
    <property type="component" value="Chromosome 2"/>
</dbReference>
<feature type="transmembrane region" description="Helical" evidence="7">
    <location>
        <begin position="312"/>
        <end position="332"/>
    </location>
</feature>
<dbReference type="GO" id="GO:0016020">
    <property type="term" value="C:membrane"/>
    <property type="evidence" value="ECO:0007669"/>
    <property type="project" value="UniProtKB-SubCell"/>
</dbReference>
<evidence type="ECO:0000259" key="8">
    <source>
        <dbReference type="Pfam" id="PF00892"/>
    </source>
</evidence>
<sequence>MLTNKSQKLALGISLLIMVDIIWVASSELTKYLYKDENFDKPFFCTFFKTSMFTIYLIVMGMISPWREAMTNGNYQLVEAQDDDVYYTNGLSDSTFVPIKTPDTESDDSASFRSVRFSKLAEVREMNAAEATEALMSRLSYAASVRIRRQRTHHKTARAALVFCILWFIANYLFQLSLDPSQAALVTLLSTTSSLFTLILAASFPSSSGDRFTISKLVAVSLTIGGAYLVCMSEINDVQNARGIILSLMSAFFYACYLVLVKRKNDTEEKIDIIEFFGFVGLWNSLLLWPLFLVLNFSQLEIFEMPNKKQFLILFINGLIGTVISEALWLWGCFLTSTLIATLALTLTIPLSMILDVVIRDKIYPLNFYLGSIPMFLALVFVAFLMKYDDSDPILKYFKLLYRRLWKCRKTSVVRIQDDEQNVSLIDNNHDN</sequence>